<feature type="chain" id="PRO_5008627493" description="Asl1-like glycosyl hydrolase catalytic domain-containing protein" evidence="1">
    <location>
        <begin position="22"/>
        <end position="424"/>
    </location>
</feature>
<feature type="signal peptide" evidence="1">
    <location>
        <begin position="1"/>
        <end position="21"/>
    </location>
</feature>
<dbReference type="InterPro" id="IPR024655">
    <property type="entry name" value="Asl1_glyco_hydro_catalytic"/>
</dbReference>
<reference evidence="4" key="2">
    <citation type="submission" date="2013-12" db="EMBL/GenBank/DDBJ databases">
        <title>Evolution of pathogenesis and genome organization in the Tremellales.</title>
        <authorList>
            <person name="Cuomo C."/>
            <person name="Litvintseva A."/>
            <person name="Heitman J."/>
            <person name="Chen Y."/>
            <person name="Sun S."/>
            <person name="Springer D."/>
            <person name="Dromer F."/>
            <person name="Young S."/>
            <person name="Zeng Q."/>
            <person name="Chapman S."/>
            <person name="Gujja S."/>
            <person name="Saif S."/>
            <person name="Birren B."/>
        </authorList>
    </citation>
    <scope>NUCLEOTIDE SEQUENCE [LARGE SCALE GENOMIC DNA]</scope>
    <source>
        <strain evidence="4">BCC8398</strain>
    </source>
</reference>
<dbReference type="AlphaFoldDB" id="A0A1B9H1A8"/>
<evidence type="ECO:0000256" key="1">
    <source>
        <dbReference type="SAM" id="SignalP"/>
    </source>
</evidence>
<dbReference type="InterPro" id="IPR053183">
    <property type="entry name" value="ASL1"/>
</dbReference>
<dbReference type="STRING" id="1296120.A0A1B9H1A8"/>
<dbReference type="Gene3D" id="3.20.20.80">
    <property type="entry name" value="Glycosidases"/>
    <property type="match status" value="1"/>
</dbReference>
<reference evidence="3 4" key="1">
    <citation type="submission" date="2013-07" db="EMBL/GenBank/DDBJ databases">
        <title>The Genome Sequence of Cryptococcus heveanensis BCC8398.</title>
        <authorList>
            <consortium name="The Broad Institute Genome Sequencing Platform"/>
            <person name="Cuomo C."/>
            <person name="Litvintseva A."/>
            <person name="Chen Y."/>
            <person name="Heitman J."/>
            <person name="Sun S."/>
            <person name="Springer D."/>
            <person name="Dromer F."/>
            <person name="Young S.K."/>
            <person name="Zeng Q."/>
            <person name="Gargeya S."/>
            <person name="Fitzgerald M."/>
            <person name="Abouelleil A."/>
            <person name="Alvarado L."/>
            <person name="Berlin A.M."/>
            <person name="Chapman S.B."/>
            <person name="Dewar J."/>
            <person name="Goldberg J."/>
            <person name="Griggs A."/>
            <person name="Gujja S."/>
            <person name="Hansen M."/>
            <person name="Howarth C."/>
            <person name="Imamovic A."/>
            <person name="Larimer J."/>
            <person name="McCowan C."/>
            <person name="Murphy C."/>
            <person name="Pearson M."/>
            <person name="Priest M."/>
            <person name="Roberts A."/>
            <person name="Saif S."/>
            <person name="Shea T."/>
            <person name="Sykes S."/>
            <person name="Wortman J."/>
            <person name="Nusbaum C."/>
            <person name="Birren B."/>
        </authorList>
    </citation>
    <scope>NUCLEOTIDE SEQUENCE [LARGE SCALE GENOMIC DNA]</scope>
    <source>
        <strain evidence="3 4">BCC8398</strain>
    </source>
</reference>
<dbReference type="SUPFAM" id="SSF51445">
    <property type="entry name" value="(Trans)glycosidases"/>
    <property type="match status" value="1"/>
</dbReference>
<feature type="domain" description="Asl1-like glycosyl hydrolase catalytic" evidence="2">
    <location>
        <begin position="44"/>
        <end position="281"/>
    </location>
</feature>
<sequence length="424" mass="46451">MLLDNAVSILALVPLLPLVTSISIDIDRRAASSSSPVKNNGKRGLAYNNAAYTLPFSLSGQNSKVSWAYNWGQQETSSQFNPAIEYVPMLWSDNGDLTSSWSSNAQKAIKNGATALLSFNEPDLCIDGSACMSVASSVTAYKKYMQPFAGKAMLGSPAVTNGGSPSGLTWLENFMGNCTGCQIDFITIHWYSNKWAGATYFKYQVEQARKIAGGRPIWITEFGLDNSDGTYSQAELHAFLQEILPWLDQQSDVHRYAYFMDTVGMLIDSDGKTLSDTGVIYNNYTDATAPVASTTLTTSTATTAASAGGDHCQDLVKLEGRHSLDFKGELDYLSENYLIDKFTGGFGVFIPQLPRTFLLFDFKSNFSNAEDSFINLEGDLVLYDQGDFILHRKSPFGLDLQGSGICKFKARFVFDVKGDILSDF</sequence>
<dbReference type="Proteomes" id="UP000092666">
    <property type="component" value="Unassembled WGS sequence"/>
</dbReference>
<dbReference type="PANTHER" id="PTHR34154:SF10">
    <property type="entry name" value="ASL1-LIKE GLYCOSYL HYDROLASE CATALYTIC DOMAIN-CONTAINING PROTEIN"/>
    <property type="match status" value="1"/>
</dbReference>
<dbReference type="PANTHER" id="PTHR34154">
    <property type="entry name" value="ALKALI-SENSITIVE LINKAGE PROTEIN 1"/>
    <property type="match status" value="1"/>
</dbReference>
<dbReference type="EMBL" id="KI669493">
    <property type="protein sequence ID" value="OCF37063.1"/>
    <property type="molecule type" value="Genomic_DNA"/>
</dbReference>
<evidence type="ECO:0000313" key="4">
    <source>
        <dbReference type="Proteomes" id="UP000092666"/>
    </source>
</evidence>
<protein>
    <recommendedName>
        <fullName evidence="2">Asl1-like glycosyl hydrolase catalytic domain-containing protein</fullName>
    </recommendedName>
</protein>
<dbReference type="GO" id="GO:0071966">
    <property type="term" value="P:fungal-type cell wall polysaccharide metabolic process"/>
    <property type="evidence" value="ECO:0007669"/>
    <property type="project" value="TreeGrafter"/>
</dbReference>
<dbReference type="InterPro" id="IPR017853">
    <property type="entry name" value="GH"/>
</dbReference>
<evidence type="ECO:0000259" key="2">
    <source>
        <dbReference type="Pfam" id="PF11790"/>
    </source>
</evidence>
<organism evidence="3 4">
    <name type="scientific">Kwoniella heveanensis BCC8398</name>
    <dbReference type="NCBI Taxonomy" id="1296120"/>
    <lineage>
        <taxon>Eukaryota</taxon>
        <taxon>Fungi</taxon>
        <taxon>Dikarya</taxon>
        <taxon>Basidiomycota</taxon>
        <taxon>Agaricomycotina</taxon>
        <taxon>Tremellomycetes</taxon>
        <taxon>Tremellales</taxon>
        <taxon>Cryptococcaceae</taxon>
        <taxon>Kwoniella</taxon>
    </lineage>
</organism>
<keyword evidence="1" id="KW-0732">Signal</keyword>
<dbReference type="GO" id="GO:0009277">
    <property type="term" value="C:fungal-type cell wall"/>
    <property type="evidence" value="ECO:0007669"/>
    <property type="project" value="TreeGrafter"/>
</dbReference>
<gene>
    <name evidence="3" type="ORF">I316_00968</name>
</gene>
<dbReference type="Pfam" id="PF11790">
    <property type="entry name" value="Glyco_hydro_cc"/>
    <property type="match status" value="1"/>
</dbReference>
<dbReference type="OrthoDB" id="5959761at2759"/>
<evidence type="ECO:0000313" key="3">
    <source>
        <dbReference type="EMBL" id="OCF37063.1"/>
    </source>
</evidence>
<name>A0A1B9H1A8_9TREE</name>
<proteinExistence type="predicted"/>
<keyword evidence="4" id="KW-1185">Reference proteome</keyword>
<accession>A0A1B9H1A8</accession>